<dbReference type="Gene3D" id="2.60.40.1930">
    <property type="match status" value="2"/>
</dbReference>
<evidence type="ECO:0000259" key="4">
    <source>
        <dbReference type="SMART" id="SM01359"/>
    </source>
</evidence>
<gene>
    <name evidence="7" type="ORF">Ciccas_001687</name>
</gene>
<keyword evidence="3" id="KW-1133">Transmembrane helix</keyword>
<evidence type="ECO:0000259" key="6">
    <source>
        <dbReference type="SMART" id="SM01361"/>
    </source>
</evidence>
<dbReference type="Gene3D" id="2.60.40.10">
    <property type="entry name" value="Immunoglobulins"/>
    <property type="match status" value="1"/>
</dbReference>
<dbReference type="InterPro" id="IPR011626">
    <property type="entry name" value="Alpha-macroglobulin_TED"/>
</dbReference>
<feature type="disulfide bond" evidence="2">
    <location>
        <begin position="589"/>
        <end position="604"/>
    </location>
</feature>
<dbReference type="Pfam" id="PF07703">
    <property type="entry name" value="A2M_BRD"/>
    <property type="match status" value="1"/>
</dbReference>
<dbReference type="SMART" id="SM01360">
    <property type="entry name" value="A2M"/>
    <property type="match status" value="1"/>
</dbReference>
<evidence type="ECO:0000313" key="7">
    <source>
        <dbReference type="EMBL" id="KAL3319634.1"/>
    </source>
</evidence>
<dbReference type="SUPFAM" id="SSF48239">
    <property type="entry name" value="Terpenoid cyclases/Protein prenyltransferases"/>
    <property type="match status" value="1"/>
</dbReference>
<dbReference type="InterPro" id="IPR002890">
    <property type="entry name" value="MG2"/>
</dbReference>
<dbReference type="PANTHER" id="PTHR11412:SF146">
    <property type="entry name" value="CD109 ANTIGEN"/>
    <property type="match status" value="1"/>
</dbReference>
<keyword evidence="8" id="KW-1185">Reference proteome</keyword>
<dbReference type="CDD" id="cd00112">
    <property type="entry name" value="LDLa"/>
    <property type="match status" value="1"/>
</dbReference>
<dbReference type="Pfam" id="PF07678">
    <property type="entry name" value="TED_complement"/>
    <property type="match status" value="1"/>
</dbReference>
<dbReference type="SUPFAM" id="SSF49410">
    <property type="entry name" value="Alpha-macroglobulin receptor domain"/>
    <property type="match status" value="1"/>
</dbReference>
<accession>A0ABD2QJC1</accession>
<dbReference type="InterPro" id="IPR009048">
    <property type="entry name" value="A-macroglobulin_rcpt-bd"/>
</dbReference>
<dbReference type="EMBL" id="JBJKFK010000116">
    <property type="protein sequence ID" value="KAL3319634.1"/>
    <property type="molecule type" value="Genomic_DNA"/>
</dbReference>
<dbReference type="Pfam" id="PF00207">
    <property type="entry name" value="A2M"/>
    <property type="match status" value="1"/>
</dbReference>
<dbReference type="InterPro" id="IPR013783">
    <property type="entry name" value="Ig-like_fold"/>
</dbReference>
<keyword evidence="3" id="KW-0472">Membrane</keyword>
<evidence type="ECO:0000313" key="8">
    <source>
        <dbReference type="Proteomes" id="UP001626550"/>
    </source>
</evidence>
<reference evidence="7 8" key="1">
    <citation type="submission" date="2024-11" db="EMBL/GenBank/DDBJ databases">
        <title>Adaptive evolution of stress response genes in parasites aligns with host niche diversity.</title>
        <authorList>
            <person name="Hahn C."/>
            <person name="Resl P."/>
        </authorList>
    </citation>
    <scope>NUCLEOTIDE SEQUENCE [LARGE SCALE GENOMIC DNA]</scope>
    <source>
        <strain evidence="7">EGGRZ-B1_66</strain>
        <tissue evidence="7">Body</tissue>
    </source>
</reference>
<dbReference type="InterPro" id="IPR036595">
    <property type="entry name" value="A-macroglobulin_rcpt-bd_sf"/>
</dbReference>
<dbReference type="Gene3D" id="2.60.40.690">
    <property type="entry name" value="Alpha-macroglobulin, receptor-binding domain"/>
    <property type="match status" value="1"/>
</dbReference>
<dbReference type="InterPro" id="IPR050473">
    <property type="entry name" value="A2M/Complement_sys"/>
</dbReference>
<evidence type="ECO:0000259" key="5">
    <source>
        <dbReference type="SMART" id="SM01360"/>
    </source>
</evidence>
<dbReference type="SMART" id="SM01359">
    <property type="entry name" value="A2M_N_2"/>
    <property type="match status" value="1"/>
</dbReference>
<evidence type="ECO:0000256" key="2">
    <source>
        <dbReference type="PROSITE-ProRule" id="PRU00124"/>
    </source>
</evidence>
<dbReference type="Proteomes" id="UP001626550">
    <property type="component" value="Unassembled WGS sequence"/>
</dbReference>
<dbReference type="InterPro" id="IPR002172">
    <property type="entry name" value="LDrepeatLR_classA_rpt"/>
</dbReference>
<dbReference type="PANTHER" id="PTHR11412">
    <property type="entry name" value="MACROGLOBULIN / COMPLEMENT"/>
    <property type="match status" value="1"/>
</dbReference>
<proteinExistence type="predicted"/>
<evidence type="ECO:0000256" key="1">
    <source>
        <dbReference type="ARBA" id="ARBA00023157"/>
    </source>
</evidence>
<dbReference type="Gene3D" id="1.50.10.20">
    <property type="match status" value="1"/>
</dbReference>
<keyword evidence="3" id="KW-0812">Transmembrane</keyword>
<feature type="domain" description="Alpha-2-macroglobulin" evidence="5">
    <location>
        <begin position="632"/>
        <end position="723"/>
    </location>
</feature>
<evidence type="ECO:0008006" key="9">
    <source>
        <dbReference type="Google" id="ProtNLM"/>
    </source>
</evidence>
<name>A0ABD2QJC1_9PLAT</name>
<sequence>MAKSKSMFIQISKPIYHQNQIVRFRVIPVYPNLSPFYGTLVTVEVLDATQNLFRRWLNPMTNLGGILEFDFPLAGQITEGEWTIRVRDDRYAANKTFFVKEYWEPLWDVNVTVPIRANDNMFGIFGIFEANYTTGKAVDGNATVLVTLKGKDPTSNSSDMLVLGQFSQTYPQITGFGDFLIPLSTLQNMASISNAGTNLDGMEVWFNVSVFSWWERSLRSGWAYTTIYSGQPRIKFLGGAVRPFKPGMYFTAYMVVYMPDGTHVGSGLNRKIRLNQYCNDNRGSLSATNVIPVPDDGVTMFTFKPSEVSTCITYGLEAQYIDSTGQERVLNSDQQRIFTYYSKSNTFLQLTTSTPQPMVNGYMVINVQTNYPTDRIQYLVSGGGNVIMSDELVMPNAVQSRTFSVAVSREMAPVSRVVAFFVKQDGEVVADALTFFANYSRLNNVDVKINKGKDLTMDTVEVRGTAEPGSYLGVNVLHHSFYQVGASSFLREVDVVDEMYSYESNAQGPFQFTWYDDMLYVDRAYLPSPVFGADTNTTFNSSGLLLFSDANFTQVNFYHTCNETENPANAFPCFDTSGGRSCYSRKERCDRKGDCSNWIDEMNCDYATDNDPKPIRSIDKFDIIYRLWQDGAWLWHTTFVKPDGHIQFRVDLPKMVAQWMVGAFAIDKERGLSLMPRPRSFSGTRRFFMTIQVPEEARRGEQIGIRASIFNYWDYWVEALVEVKSSPDIANVIVGYGGITNSYSPNVARNQSSQNLVYLEAGTAKYIYMPILPNPTGNSTYTICAYSFIGSNCETRTVRVTMNGVTNHYHSANFLDMTSSSELFINNFKIIVPQMFTVPEQRSHRFVPGSQIATVNTVGDILGPTLDQYFQFANTESVLHMFHGSAENVFFELGYNLQLLRFLRYGGYLTASFLESRQEKSSILKGSWNVDLVLDRRFRPVIDPVKFPSPSIREAHRRLPVAAMVVISLVGDASNLPSGRPTSIAQSIVLEAVTFIKTYIMTVDDIFSKSIGALALSRSGSSSALSEVNSALNFLDAQRKSRDEVYLSNYRIPMVAQELDESARRLINPRFEWPNDGYATASTSIFFLTMLEQKRLNFYSPGAIDIIRWLSTERNHFSGFTSTFFALLDKNRELYRLQVQQTIASNNAWVKNVYLVNDNYTQATDSRILGEDVWGDFTMKADGTGMLLLQLHVDVNVEFKNLEKFPRDPFISGHQTPFKSFNIECKPRLSGRNYSIMHMDICGSWVGNQNSIDNPAQSGMAVFEVDLPTGYIVLNNDLRDYVNTRQISNLKYARFNQRNKVFFFFDSLSNNETCVTFRSERYFPVANMTRELLCTAYEYYERGRYNQSLYKVVSLFTNNICNVCGAFNCPYCPDYNSAVRLALVEAPILFYFARALFVFVFSTFIDWFQFSGLNTRVT</sequence>
<comment type="caution">
    <text evidence="2">Lacks conserved residue(s) required for the propagation of feature annotation.</text>
</comment>
<dbReference type="InterPro" id="IPR011625">
    <property type="entry name" value="A2M_N_BRD"/>
</dbReference>
<dbReference type="SMART" id="SM01361">
    <property type="entry name" value="A2M_recep"/>
    <property type="match status" value="1"/>
</dbReference>
<feature type="domain" description="Alpha-macroglobulin receptor-binding" evidence="6">
    <location>
        <begin position="1258"/>
        <end position="1350"/>
    </location>
</feature>
<dbReference type="Gene3D" id="2.20.130.20">
    <property type="match status" value="1"/>
</dbReference>
<feature type="domain" description="Alpha-2-macroglobulin bait region" evidence="4">
    <location>
        <begin position="348"/>
        <end position="484"/>
    </location>
</feature>
<dbReference type="PROSITE" id="PS50068">
    <property type="entry name" value="LDLRA_2"/>
    <property type="match status" value="1"/>
</dbReference>
<organism evidence="7 8">
    <name type="scientific">Cichlidogyrus casuarinus</name>
    <dbReference type="NCBI Taxonomy" id="1844966"/>
    <lineage>
        <taxon>Eukaryota</taxon>
        <taxon>Metazoa</taxon>
        <taxon>Spiralia</taxon>
        <taxon>Lophotrochozoa</taxon>
        <taxon>Platyhelminthes</taxon>
        <taxon>Monogenea</taxon>
        <taxon>Monopisthocotylea</taxon>
        <taxon>Dactylogyridea</taxon>
        <taxon>Ancyrocephalidae</taxon>
        <taxon>Cichlidogyrus</taxon>
    </lineage>
</organism>
<dbReference type="InterPro" id="IPR001599">
    <property type="entry name" value="Macroglobln_a2"/>
</dbReference>
<feature type="transmembrane region" description="Helical" evidence="3">
    <location>
        <begin position="1388"/>
        <end position="1408"/>
    </location>
</feature>
<dbReference type="Pfam" id="PF07677">
    <property type="entry name" value="A2M_recep"/>
    <property type="match status" value="1"/>
</dbReference>
<evidence type="ECO:0000256" key="3">
    <source>
        <dbReference type="SAM" id="Phobius"/>
    </source>
</evidence>
<comment type="caution">
    <text evidence="7">The sequence shown here is derived from an EMBL/GenBank/DDBJ whole genome shotgun (WGS) entry which is preliminary data.</text>
</comment>
<dbReference type="InterPro" id="IPR008930">
    <property type="entry name" value="Terpenoid_cyclase/PrenylTrfase"/>
</dbReference>
<dbReference type="Pfam" id="PF01835">
    <property type="entry name" value="MG2"/>
    <property type="match status" value="1"/>
</dbReference>
<protein>
    <recommendedName>
        <fullName evidence="9">CD109 antigen</fullName>
    </recommendedName>
</protein>
<keyword evidence="1 2" id="KW-1015">Disulfide bond</keyword>